<keyword evidence="2" id="KW-1133">Transmembrane helix</keyword>
<dbReference type="OrthoDB" id="516634at2"/>
<dbReference type="RefSeq" id="WP_023065959.1">
    <property type="nucleotide sequence ID" value="NZ_AUZM01000017.1"/>
</dbReference>
<organism evidence="3 4">
    <name type="scientific">Lyngbya aestuarii BL J</name>
    <dbReference type="NCBI Taxonomy" id="1348334"/>
    <lineage>
        <taxon>Bacteria</taxon>
        <taxon>Bacillati</taxon>
        <taxon>Cyanobacteriota</taxon>
        <taxon>Cyanophyceae</taxon>
        <taxon>Oscillatoriophycideae</taxon>
        <taxon>Oscillatoriales</taxon>
        <taxon>Microcoleaceae</taxon>
        <taxon>Lyngbya</taxon>
    </lineage>
</organism>
<name>U7QIT2_9CYAN</name>
<evidence type="ECO:0000313" key="3">
    <source>
        <dbReference type="EMBL" id="ERT07803.1"/>
    </source>
</evidence>
<evidence type="ECO:0000313" key="4">
    <source>
        <dbReference type="Proteomes" id="UP000017127"/>
    </source>
</evidence>
<protein>
    <recommendedName>
        <fullName evidence="5">Gas vesicle protein</fullName>
    </recommendedName>
</protein>
<evidence type="ECO:0008006" key="5">
    <source>
        <dbReference type="Google" id="ProtNLM"/>
    </source>
</evidence>
<accession>U7QIT2</accession>
<evidence type="ECO:0000256" key="2">
    <source>
        <dbReference type="SAM" id="Phobius"/>
    </source>
</evidence>
<keyword evidence="4" id="KW-1185">Reference proteome</keyword>
<dbReference type="EMBL" id="AUZM01000017">
    <property type="protein sequence ID" value="ERT07803.1"/>
    <property type="molecule type" value="Genomic_DNA"/>
</dbReference>
<feature type="compositionally biased region" description="Polar residues" evidence="1">
    <location>
        <begin position="84"/>
        <end position="96"/>
    </location>
</feature>
<dbReference type="AlphaFoldDB" id="U7QIT2"/>
<dbReference type="Proteomes" id="UP000017127">
    <property type="component" value="Unassembled WGS sequence"/>
</dbReference>
<keyword evidence="2" id="KW-0812">Transmembrane</keyword>
<reference evidence="3 4" key="1">
    <citation type="journal article" date="2013" name="Front. Microbiol.">
        <title>Comparative genomic analyses of the cyanobacterium, Lyngbya aestuarii BL J, a powerful hydrogen producer.</title>
        <authorList>
            <person name="Kothari A."/>
            <person name="Vaughn M."/>
            <person name="Garcia-Pichel F."/>
        </authorList>
    </citation>
    <scope>NUCLEOTIDE SEQUENCE [LARGE SCALE GENOMIC DNA]</scope>
    <source>
        <strain evidence="3 4">BL J</strain>
    </source>
</reference>
<feature type="region of interest" description="Disordered" evidence="1">
    <location>
        <begin position="38"/>
        <end position="63"/>
    </location>
</feature>
<keyword evidence="2" id="KW-0472">Membrane</keyword>
<gene>
    <name evidence="3" type="ORF">M595_2226</name>
</gene>
<evidence type="ECO:0000256" key="1">
    <source>
        <dbReference type="SAM" id="MobiDB-lite"/>
    </source>
</evidence>
<feature type="transmembrane region" description="Helical" evidence="2">
    <location>
        <begin position="6"/>
        <end position="29"/>
    </location>
</feature>
<sequence>MSNREGFTSGLMIGATLGSLIGGVLGVVLTSRMSGENLNNQLMEPKKAKNKSNQPDAENMEMARLSLEDKIAQLNQAIDDVRQQLGSVNGVTPENSESLREDV</sequence>
<proteinExistence type="predicted"/>
<comment type="caution">
    <text evidence="3">The sequence shown here is derived from an EMBL/GenBank/DDBJ whole genome shotgun (WGS) entry which is preliminary data.</text>
</comment>
<dbReference type="PATRIC" id="fig|1348334.3.peg.2160"/>
<feature type="region of interest" description="Disordered" evidence="1">
    <location>
        <begin position="83"/>
        <end position="103"/>
    </location>
</feature>